<proteinExistence type="predicted"/>
<keyword evidence="2" id="KW-1185">Reference proteome</keyword>
<dbReference type="EMBL" id="PXWG01000018">
    <property type="protein sequence ID" value="PSJ28788.1"/>
    <property type="molecule type" value="Genomic_DNA"/>
</dbReference>
<dbReference type="InterPro" id="IPR015075">
    <property type="entry name" value="AtaL"/>
</dbReference>
<gene>
    <name evidence="1" type="ORF">B7P34_10760</name>
</gene>
<sequence>MRRRLRLQVHVQVLTGFRLPVPAIPPLPAGERMITLSWTRKVDDAADAPCTTRERLWRVLLHKAENPVGYVPAITECRILERYEDGFLREARRGSLLLVQRVTPDEAAGRITFRHADSSDIAVITNQMGEDEQGNLTLTLSISLTEAPSSAVLRENAYLHELDADFAATLDAMTTVLRQHALQGLGDAGDAGDE</sequence>
<dbReference type="OrthoDB" id="3697643at2"/>
<dbReference type="Proteomes" id="UP000242427">
    <property type="component" value="Unassembled WGS sequence"/>
</dbReference>
<dbReference type="AlphaFoldDB" id="A0A9X7JRW4"/>
<dbReference type="Gene3D" id="3.30.530.20">
    <property type="match status" value="1"/>
</dbReference>
<accession>A0A9X7JRW4</accession>
<protein>
    <submittedName>
        <fullName evidence="1">DUF1857 domain-containing protein</fullName>
    </submittedName>
</protein>
<dbReference type="SUPFAM" id="SSF55961">
    <property type="entry name" value="Bet v1-like"/>
    <property type="match status" value="1"/>
</dbReference>
<comment type="caution">
    <text evidence="1">The sequence shown here is derived from an EMBL/GenBank/DDBJ whole genome shotgun (WGS) entry which is preliminary data.</text>
</comment>
<dbReference type="Pfam" id="PF08982">
    <property type="entry name" value="AtaL"/>
    <property type="match status" value="1"/>
</dbReference>
<evidence type="ECO:0000313" key="2">
    <source>
        <dbReference type="Proteomes" id="UP000242427"/>
    </source>
</evidence>
<reference evidence="1 2" key="1">
    <citation type="submission" date="2018-03" db="EMBL/GenBank/DDBJ databases">
        <title>Chitinolytic properties of Streptosporangium nondiastaticum TBG75A20.</title>
        <authorList>
            <person name="Gayathri V."/>
            <person name="Shiburaj S."/>
        </authorList>
    </citation>
    <scope>NUCLEOTIDE SEQUENCE [LARGE SCALE GENOMIC DNA]</scope>
    <source>
        <strain evidence="1 2">TBG75A20</strain>
    </source>
</reference>
<dbReference type="InterPro" id="IPR023393">
    <property type="entry name" value="START-like_dom_sf"/>
</dbReference>
<organism evidence="1 2">
    <name type="scientific">Streptosporangium nondiastaticum</name>
    <dbReference type="NCBI Taxonomy" id="35764"/>
    <lineage>
        <taxon>Bacteria</taxon>
        <taxon>Bacillati</taxon>
        <taxon>Actinomycetota</taxon>
        <taxon>Actinomycetes</taxon>
        <taxon>Streptosporangiales</taxon>
        <taxon>Streptosporangiaceae</taxon>
        <taxon>Streptosporangium</taxon>
    </lineage>
</organism>
<evidence type="ECO:0000313" key="1">
    <source>
        <dbReference type="EMBL" id="PSJ28788.1"/>
    </source>
</evidence>
<name>A0A9X7JRW4_9ACTN</name>